<dbReference type="PROSITE" id="PS00108">
    <property type="entry name" value="PROTEIN_KINASE_ST"/>
    <property type="match status" value="1"/>
</dbReference>
<dbReference type="RefSeq" id="XP_067759360.1">
    <property type="nucleotide sequence ID" value="XM_067902339.1"/>
</dbReference>
<dbReference type="OrthoDB" id="10252354at2759"/>
<dbReference type="EMBL" id="JAFJZO010000007">
    <property type="protein sequence ID" value="KAG5510888.1"/>
    <property type="molecule type" value="Genomic_DNA"/>
</dbReference>
<dbReference type="PROSITE" id="PS00107">
    <property type="entry name" value="PROTEIN_KINASE_ATP"/>
    <property type="match status" value="1"/>
</dbReference>
<feature type="compositionally biased region" description="Basic and acidic residues" evidence="11">
    <location>
        <begin position="1948"/>
        <end position="1957"/>
    </location>
</feature>
<dbReference type="InterPro" id="IPR008271">
    <property type="entry name" value="Ser/Thr_kinase_AS"/>
</dbReference>
<keyword evidence="14" id="KW-1185">Reference proteome</keyword>
<dbReference type="PANTHER" id="PTHR48013">
    <property type="entry name" value="DUAL SPECIFICITY MITOGEN-ACTIVATED PROTEIN KINASE KINASE 5-RELATED"/>
    <property type="match status" value="1"/>
</dbReference>
<feature type="region of interest" description="Disordered" evidence="11">
    <location>
        <begin position="491"/>
        <end position="522"/>
    </location>
</feature>
<dbReference type="Pfam" id="PF00069">
    <property type="entry name" value="Pkinase"/>
    <property type="match status" value="2"/>
</dbReference>
<dbReference type="PANTHER" id="PTHR48013:SF9">
    <property type="entry name" value="DUAL SPECIFICITY MITOGEN-ACTIVATED PROTEIN KINASE KINASE 5"/>
    <property type="match status" value="1"/>
</dbReference>
<evidence type="ECO:0000256" key="8">
    <source>
        <dbReference type="ARBA" id="ARBA00049299"/>
    </source>
</evidence>
<feature type="compositionally biased region" description="Basic and acidic residues" evidence="11">
    <location>
        <begin position="1804"/>
        <end position="1815"/>
    </location>
</feature>
<accession>A0A837AYA4</accession>
<evidence type="ECO:0000259" key="12">
    <source>
        <dbReference type="PROSITE" id="PS50011"/>
    </source>
</evidence>
<dbReference type="GO" id="GO:0004708">
    <property type="term" value="F:MAP kinase kinase activity"/>
    <property type="evidence" value="ECO:0007669"/>
    <property type="project" value="UniProtKB-EC"/>
</dbReference>
<organism evidence="13 14">
    <name type="scientific">Porcisia hertigi</name>
    <dbReference type="NCBI Taxonomy" id="2761500"/>
    <lineage>
        <taxon>Eukaryota</taxon>
        <taxon>Discoba</taxon>
        <taxon>Euglenozoa</taxon>
        <taxon>Kinetoplastea</taxon>
        <taxon>Metakinetoplastina</taxon>
        <taxon>Trypanosomatida</taxon>
        <taxon>Trypanosomatidae</taxon>
        <taxon>Leishmaniinae</taxon>
        <taxon>Porcisia</taxon>
    </lineage>
</organism>
<sequence length="1982" mass="202888">MSCSPIEGPAASSASAALSPPMALPSTGAVTSPIMTLDQLRQQQQQQQNLQVASLPSGSAGFRHSDPISADCLLGASTTRCQQQDGRGHPGTVPPLKAVSQQAPHVTEQECGVHEICKTSLSPSPPATLQHSTGQNVDTAQSTSRIGEDGAAAHTTSSSAAAVPTIALASMPTDGVVAMRSGLPTARPTKGQLDAEGGVDAATTGLFTETLSDTGAAGPLNILSSKMAPTSSGAAAVGSTVLMATATWRTSLVTAGTDTTITAGDIGNSSPNSPLTPESVDSHPEASVNRTGDGNPPIRDGHQPYVGGLLTTTTTTTAAAAASVSPCISLPVLPSSHAAREVSGAPHSREGSAVLLLAAGASNKPSITTSEATATETSSSGQRRKKRRPPSLFASVPVTVMSRAVPTQLVLPLPVAHSLDSHPPTPPPAPAAAPAAVVHPSTFQETLRGSPVSGTNRCFLPGQLQRPFSLPPSTPSSSSAALISFVLPTSKDRGGDECGADGRRLSTSETGQDAQARAEASPSIQPSVYAPMHVTPPAVFLAASALPSEPDRALYPVGVQEHQTGSGGQGSLSGNDFVIGGTTASNAVHYSTAGVISPADVSPNWMLPRAVVTHHRLPQPGSPSLAVEGVAGTLASGATPTVSNTSLGGIANHYGAGNLSSGHAPSSISAPTTSLIASAVTTGTNRLQSLSAARSSVPGTGAGSGSTAAPGIISPLFLFGAAAAAPQTRRRIPPPMLARIRSPVGAASPSTTVNANDSSGDMVSPWVAAPCTTSGRRVNAATTTASAGTPSTRIALPYNSRSTTLMINDGTIGDGVGTTADRTVRGGGCNPPATPARSGPLGSSRHGGTNGSLVRISHDHRTLVAGIFRVSRDGCLTVRNMLLLNPTRIDAGSATGGAGVPGTCGSFMGGSTNVAGGGESHTLQLLHPQQSAMNSSHMSSSGGLAGRTQLLGLGGGGGGGADLGGGGGGVGVAGGPGPMTPVTTGSDCYSPQRCYGGGGGGGGPANVRTPRNTHGVGGGPSANANASFTLFSTSMDTPFSPITYSMDSQRLAPPSPLGGHCDKAGAAVGPPQLPSLLRAARDEAAVTLQFPAVSSTLQEQTQPPHQGLLPGIPCTTEVTTSPTQTLGGGTPSSGGAAAVQNQVTTPNSTTTTPTTTLGRPRSAGGNSLHRTQLRPLASCGGFSGAPGTTNLSSPSVLPVTGSSTANVLGAGALALTGMASSLLLPYVDIPTWRGGMATANDGSCLGSPAVHANPGGVRTTMTAAATATSTMCTPGAAQNIQSTPLPPNVVWLRDLDILSTPVGEGASATVFVAIHKPTGRRLAVKRVDLSPLCLGFSSPYLRSGAPSHGRVNQLQHIVVRELQVLHLTYRSPFMVKVYNAFFLAEVAALDIVMEFMHYGSLHHLADCLQKHARMVRESQPQRLRLPTADSRGNDAGGDGEGGVHRGRASKSNSRCGSVHVDDSPHVFPLHSEALNKPKLADVSARGAQVCGVGRVSTGGNERDRSSMTLGSTKLLNSRCTSSERAPPPAAPAPRQLGVIGTRPGCDVVGVVDDGGVLMSDPTSGVYKHVDDSDDGLLPDSYSVKSDLGVDDLESDDGSCLVEEPFGVAERLVAVVGEQLLRGVRDMHSRGYIHDDIKPGNVLVNEHGVVKLSDFGLSKRCDGSGTGMKSPTLTFIPPVSVAPTRSNTPLQSPSMTALQLTGVRGLRAPFIWNTQRGSANGLLNSEMIGTTPPEMASAGERLVLDHTTSSPLGQSDGMDVLAAESTSSEEDLGNWGAAERDKGRRSLSSSSSDCIQGCSGTDKYMSPERHRGEPHGKPADIWAVGVTLAEFAVGEYPYDFKDIIDEFDRVSRMEKPVDVLQFNKRRAVPLSPVFADFCRLATLPAASQRPTAQELLEHPFFRQWHRPFNLKDYLVTRVPVPSNRLKEDYLAKQRQDAQEGPQPAASPGEEIHSSRDANVRGCVSSSMREGSEHYRALWKRIGP</sequence>
<comment type="catalytic activity">
    <reaction evidence="8">
        <text>L-threonyl-[protein] + ATP = O-phospho-L-threonyl-[protein] + ADP + H(+)</text>
        <dbReference type="Rhea" id="RHEA:46608"/>
        <dbReference type="Rhea" id="RHEA-COMP:11060"/>
        <dbReference type="Rhea" id="RHEA-COMP:11605"/>
        <dbReference type="ChEBI" id="CHEBI:15378"/>
        <dbReference type="ChEBI" id="CHEBI:30013"/>
        <dbReference type="ChEBI" id="CHEBI:30616"/>
        <dbReference type="ChEBI" id="CHEBI:61977"/>
        <dbReference type="ChEBI" id="CHEBI:456216"/>
        <dbReference type="EC" id="2.7.12.2"/>
    </reaction>
</comment>
<feature type="region of interest" description="Disordered" evidence="11">
    <location>
        <begin position="1417"/>
        <end position="1459"/>
    </location>
</feature>
<evidence type="ECO:0000256" key="10">
    <source>
        <dbReference type="PROSITE-ProRule" id="PRU10141"/>
    </source>
</evidence>
<evidence type="ECO:0000256" key="6">
    <source>
        <dbReference type="ARBA" id="ARBA00038999"/>
    </source>
</evidence>
<feature type="region of interest" description="Disordered" evidence="11">
    <location>
        <begin position="366"/>
        <end position="392"/>
    </location>
</feature>
<comment type="catalytic activity">
    <reaction evidence="9">
        <text>L-tyrosyl-[protein] + ATP = O-phospho-L-tyrosyl-[protein] + ADP + H(+)</text>
        <dbReference type="Rhea" id="RHEA:10596"/>
        <dbReference type="Rhea" id="RHEA-COMP:10136"/>
        <dbReference type="Rhea" id="RHEA-COMP:20101"/>
        <dbReference type="ChEBI" id="CHEBI:15378"/>
        <dbReference type="ChEBI" id="CHEBI:30616"/>
        <dbReference type="ChEBI" id="CHEBI:46858"/>
        <dbReference type="ChEBI" id="CHEBI:61978"/>
        <dbReference type="ChEBI" id="CHEBI:456216"/>
        <dbReference type="EC" id="2.7.12.2"/>
    </reaction>
</comment>
<feature type="region of interest" description="Disordered" evidence="11">
    <location>
        <begin position="1120"/>
        <end position="1168"/>
    </location>
</feature>
<feature type="region of interest" description="Disordered" evidence="11">
    <location>
        <begin position="45"/>
        <end position="66"/>
    </location>
</feature>
<keyword evidence="4 10" id="KW-0067">ATP-binding</keyword>
<dbReference type="Gene3D" id="3.30.200.20">
    <property type="entry name" value="Phosphorylase Kinase, domain 1"/>
    <property type="match status" value="1"/>
</dbReference>
<dbReference type="FunFam" id="1.10.510.10:FF:001371">
    <property type="entry name" value="Protein kinase, putative"/>
    <property type="match status" value="1"/>
</dbReference>
<comment type="caution">
    <text evidence="13">The sequence shown here is derived from an EMBL/GenBank/DDBJ whole genome shotgun (WGS) entry which is preliminary data.</text>
</comment>
<feature type="binding site" evidence="10">
    <location>
        <position position="1325"/>
    </location>
    <ligand>
        <name>ATP</name>
        <dbReference type="ChEBI" id="CHEBI:30616"/>
    </ligand>
</feature>
<evidence type="ECO:0000256" key="3">
    <source>
        <dbReference type="ARBA" id="ARBA00022777"/>
    </source>
</evidence>
<comment type="catalytic activity">
    <reaction evidence="7">
        <text>L-seryl-[protein] + ATP = O-phospho-L-seryl-[protein] + ADP + H(+)</text>
        <dbReference type="Rhea" id="RHEA:17989"/>
        <dbReference type="Rhea" id="RHEA-COMP:9863"/>
        <dbReference type="Rhea" id="RHEA-COMP:11604"/>
        <dbReference type="ChEBI" id="CHEBI:15378"/>
        <dbReference type="ChEBI" id="CHEBI:29999"/>
        <dbReference type="ChEBI" id="CHEBI:30616"/>
        <dbReference type="ChEBI" id="CHEBI:83421"/>
        <dbReference type="ChEBI" id="CHEBI:456216"/>
        <dbReference type="EC" id="2.7.12.2"/>
    </reaction>
</comment>
<evidence type="ECO:0000256" key="4">
    <source>
        <dbReference type="ARBA" id="ARBA00022840"/>
    </source>
</evidence>
<evidence type="ECO:0000256" key="7">
    <source>
        <dbReference type="ARBA" id="ARBA00049014"/>
    </source>
</evidence>
<feature type="region of interest" description="Disordered" evidence="11">
    <location>
        <begin position="81"/>
        <end position="107"/>
    </location>
</feature>
<feature type="compositionally biased region" description="Basic and acidic residues" evidence="11">
    <location>
        <begin position="491"/>
        <end position="506"/>
    </location>
</feature>
<protein>
    <recommendedName>
        <fullName evidence="6">mitogen-activated protein kinase kinase</fullName>
        <ecNumber evidence="6">2.7.12.2</ecNumber>
    </recommendedName>
</protein>
<feature type="compositionally biased region" description="Low complexity" evidence="11">
    <location>
        <begin position="366"/>
        <end position="380"/>
    </location>
</feature>
<gene>
    <name evidence="13" type="ORF">JKF63_06389</name>
</gene>
<feature type="region of interest" description="Disordered" evidence="11">
    <location>
        <begin position="1762"/>
        <end position="1815"/>
    </location>
</feature>
<feature type="region of interest" description="Disordered" evidence="11">
    <location>
        <begin position="1"/>
        <end position="20"/>
    </location>
</feature>
<reference evidence="13 14" key="1">
    <citation type="submission" date="2021-02" db="EMBL/GenBank/DDBJ databases">
        <title>Porcisia hertigi Genome sequencing and assembly.</title>
        <authorList>
            <person name="Almutairi H."/>
            <person name="Gatherer D."/>
        </authorList>
    </citation>
    <scope>NUCLEOTIDE SEQUENCE [LARGE SCALE GENOMIC DNA]</scope>
    <source>
        <strain evidence="13 14">C119</strain>
    </source>
</reference>
<evidence type="ECO:0000256" key="11">
    <source>
        <dbReference type="SAM" id="MobiDB-lite"/>
    </source>
</evidence>
<dbReference type="Gene3D" id="1.10.510.10">
    <property type="entry name" value="Transferase(Phosphotransferase) domain 1"/>
    <property type="match status" value="2"/>
</dbReference>
<feature type="domain" description="Protein kinase" evidence="12">
    <location>
        <begin position="1296"/>
        <end position="1900"/>
    </location>
</feature>
<proteinExistence type="inferred from homology"/>
<dbReference type="InterPro" id="IPR011009">
    <property type="entry name" value="Kinase-like_dom_sf"/>
</dbReference>
<keyword evidence="2 10" id="KW-0547">Nucleotide-binding</keyword>
<dbReference type="SUPFAM" id="SSF56112">
    <property type="entry name" value="Protein kinase-like (PK-like)"/>
    <property type="match status" value="1"/>
</dbReference>
<feature type="compositionally biased region" description="Polar residues" evidence="11">
    <location>
        <begin position="119"/>
        <end position="145"/>
    </location>
</feature>
<dbReference type="InterPro" id="IPR000719">
    <property type="entry name" value="Prot_kinase_dom"/>
</dbReference>
<feature type="region of interest" description="Disordered" evidence="11">
    <location>
        <begin position="259"/>
        <end position="309"/>
    </location>
</feature>
<dbReference type="FunFam" id="1.10.510.10:FF:001369">
    <property type="entry name" value="Protein kinase, putative"/>
    <property type="match status" value="1"/>
</dbReference>
<name>A0A837AYA4_9TRYP</name>
<dbReference type="PROSITE" id="PS50011">
    <property type="entry name" value="PROTEIN_KINASE_DOM"/>
    <property type="match status" value="1"/>
</dbReference>
<evidence type="ECO:0000256" key="2">
    <source>
        <dbReference type="ARBA" id="ARBA00022741"/>
    </source>
</evidence>
<evidence type="ECO:0000256" key="9">
    <source>
        <dbReference type="ARBA" id="ARBA00051693"/>
    </source>
</evidence>
<feature type="compositionally biased region" description="Low complexity" evidence="11">
    <location>
        <begin position="9"/>
        <end position="20"/>
    </location>
</feature>
<dbReference type="InterPro" id="IPR017441">
    <property type="entry name" value="Protein_kinase_ATP_BS"/>
</dbReference>
<evidence type="ECO:0000256" key="5">
    <source>
        <dbReference type="ARBA" id="ARBA00038035"/>
    </source>
</evidence>
<feature type="region of interest" description="Disordered" evidence="11">
    <location>
        <begin position="1930"/>
        <end position="1971"/>
    </location>
</feature>
<dbReference type="SMART" id="SM00220">
    <property type="entry name" value="S_TKc"/>
    <property type="match status" value="1"/>
</dbReference>
<dbReference type="FunFam" id="3.30.200.20:FF:000909">
    <property type="entry name" value="Mitogen-activated protein kinase kinase, putative"/>
    <property type="match status" value="1"/>
</dbReference>
<keyword evidence="3" id="KW-0418">Kinase</keyword>
<feature type="region of interest" description="Disordered" evidence="11">
    <location>
        <begin position="824"/>
        <end position="846"/>
    </location>
</feature>
<comment type="similarity">
    <text evidence="5">Belongs to the protein kinase superfamily. STE Ser/Thr protein kinase family. MAP kinase kinase subfamily.</text>
</comment>
<dbReference type="GeneID" id="94292416"/>
<evidence type="ECO:0000313" key="13">
    <source>
        <dbReference type="EMBL" id="KAG5510888.1"/>
    </source>
</evidence>
<dbReference type="GO" id="GO:0005524">
    <property type="term" value="F:ATP binding"/>
    <property type="evidence" value="ECO:0007669"/>
    <property type="project" value="UniProtKB-UniRule"/>
</dbReference>
<feature type="compositionally biased region" description="Low complexity" evidence="11">
    <location>
        <begin position="1133"/>
        <end position="1156"/>
    </location>
</feature>
<keyword evidence="1" id="KW-0808">Transferase</keyword>
<dbReference type="KEGG" id="phet:94292416"/>
<dbReference type="Proteomes" id="UP000674318">
    <property type="component" value="Unassembled WGS sequence"/>
</dbReference>
<feature type="region of interest" description="Disordered" evidence="11">
    <location>
        <begin position="119"/>
        <end position="160"/>
    </location>
</feature>
<evidence type="ECO:0000256" key="1">
    <source>
        <dbReference type="ARBA" id="ARBA00022679"/>
    </source>
</evidence>
<dbReference type="EC" id="2.7.12.2" evidence="6"/>
<evidence type="ECO:0000313" key="14">
    <source>
        <dbReference type="Proteomes" id="UP000674318"/>
    </source>
</evidence>